<evidence type="ECO:0000256" key="1">
    <source>
        <dbReference type="SAM" id="MobiDB-lite"/>
    </source>
</evidence>
<feature type="compositionally biased region" description="Low complexity" evidence="1">
    <location>
        <begin position="50"/>
        <end position="64"/>
    </location>
</feature>
<evidence type="ECO:0000313" key="2">
    <source>
        <dbReference type="EMBL" id="MBX0322159.1"/>
    </source>
</evidence>
<dbReference type="Gene3D" id="2.60.120.380">
    <property type="match status" value="1"/>
</dbReference>
<feature type="region of interest" description="Disordered" evidence="1">
    <location>
        <begin position="347"/>
        <end position="367"/>
    </location>
</feature>
<feature type="region of interest" description="Disordered" evidence="1">
    <location>
        <begin position="33"/>
        <end position="95"/>
    </location>
</feature>
<proteinExistence type="predicted"/>
<dbReference type="RefSeq" id="WP_220617133.1">
    <property type="nucleotide sequence ID" value="NZ_RKLR01000001.1"/>
</dbReference>
<organism evidence="2 3">
    <name type="scientific">Haloarcula rubra</name>
    <dbReference type="NCBI Taxonomy" id="2487747"/>
    <lineage>
        <taxon>Archaea</taxon>
        <taxon>Methanobacteriati</taxon>
        <taxon>Methanobacteriota</taxon>
        <taxon>Stenosarchaea group</taxon>
        <taxon>Halobacteria</taxon>
        <taxon>Halobacteriales</taxon>
        <taxon>Haloarculaceae</taxon>
        <taxon>Haloarcula</taxon>
    </lineage>
</organism>
<comment type="caution">
    <text evidence="2">The sequence shown here is derived from an EMBL/GenBank/DDBJ whole genome shotgun (WGS) entry which is preliminary data.</text>
</comment>
<dbReference type="AlphaFoldDB" id="A0AAW4PM12"/>
<gene>
    <name evidence="2" type="ORF">EGH21_03835</name>
</gene>
<dbReference type="EMBL" id="RKLR01000001">
    <property type="protein sequence ID" value="MBX0322159.1"/>
    <property type="molecule type" value="Genomic_DNA"/>
</dbReference>
<reference evidence="2 3" key="1">
    <citation type="submission" date="2021-06" db="EMBL/GenBank/DDBJ databases">
        <title>Halomicroarcula sp. a new haloarchaeum isolated from saline soil.</title>
        <authorList>
            <person name="Duran-Viseras A."/>
            <person name="Sanchez-Porro C."/>
            <person name="Ventosa A."/>
        </authorList>
    </citation>
    <scope>NUCLEOTIDE SEQUENCE [LARGE SCALE GENOMIC DNA]</scope>
    <source>
        <strain evidence="2 3">F13</strain>
    </source>
</reference>
<dbReference type="Proteomes" id="UP001430377">
    <property type="component" value="Unassembled WGS sequence"/>
</dbReference>
<accession>A0AAW4PM12</accession>
<sequence length="367" mass="40194">MVANTLIQPRDALLTVVVIALLITSGCNGLGVGQSDTGPHETDGTPANETPVLTATPTATPAVPEDGTDLRSVSLEQDAGRTMRSELDGSDPKDGKRYYEPVEFAAEAGTKANITLGGDGGDPVVRLLAPNGTVLDTNDDGGIGDTAELTMVTLPETGNYTIIATSNEPDTAFTYYLTVDQFIPPAQRDVMFAGDPSTWNHTEQLGEFAYDYRSTFESGTNLTDIDYAFVNADENYVVVTYEMQPNASQDTRTRIDTALMLAHSNMDDAYRDEPANATFNESWTPDRVYHRAVTPDGKLYRVTYTTTEWARQWEEGNIELRTYLFRYFTTLTHGPAHQSYVEGANHSTATGEIEGRDKSEEIRVGVR</sequence>
<evidence type="ECO:0000313" key="3">
    <source>
        <dbReference type="Proteomes" id="UP001430377"/>
    </source>
</evidence>
<keyword evidence="3" id="KW-1185">Reference proteome</keyword>
<feature type="compositionally biased region" description="Basic and acidic residues" evidence="1">
    <location>
        <begin position="78"/>
        <end position="95"/>
    </location>
</feature>
<name>A0AAW4PM12_9EURY</name>
<protein>
    <submittedName>
        <fullName evidence="2">PPC domain-containing protein</fullName>
    </submittedName>
</protein>
<feature type="compositionally biased region" description="Basic and acidic residues" evidence="1">
    <location>
        <begin position="353"/>
        <end position="367"/>
    </location>
</feature>